<keyword evidence="3" id="KW-1185">Reference proteome</keyword>
<feature type="compositionally biased region" description="Polar residues" evidence="1">
    <location>
        <begin position="86"/>
        <end position="100"/>
    </location>
</feature>
<dbReference type="EnsemblProtists" id="PYU1_T012297">
    <property type="protein sequence ID" value="PYU1_T012297"/>
    <property type="gene ID" value="PYU1_G012271"/>
</dbReference>
<dbReference type="SUPFAM" id="SSF57933">
    <property type="entry name" value="TAZ domain"/>
    <property type="match status" value="1"/>
</dbReference>
<evidence type="ECO:0000256" key="1">
    <source>
        <dbReference type="SAM" id="MobiDB-lite"/>
    </source>
</evidence>
<dbReference type="Gene3D" id="1.20.1020.10">
    <property type="entry name" value="TAZ domain"/>
    <property type="match status" value="1"/>
</dbReference>
<dbReference type="VEuPathDB" id="FungiDB:PYU1_G012271"/>
<feature type="region of interest" description="Disordered" evidence="1">
    <location>
        <begin position="46"/>
        <end position="136"/>
    </location>
</feature>
<accession>K3X4Z8</accession>
<dbReference type="Proteomes" id="UP000019132">
    <property type="component" value="Unassembled WGS sequence"/>
</dbReference>
<evidence type="ECO:0000313" key="2">
    <source>
        <dbReference type="EnsemblProtists" id="PYU1_T012297"/>
    </source>
</evidence>
<feature type="compositionally biased region" description="Low complexity" evidence="1">
    <location>
        <begin position="120"/>
        <end position="133"/>
    </location>
</feature>
<reference evidence="3" key="1">
    <citation type="journal article" date="2010" name="Genome Biol.">
        <title>Genome sequence of the necrotrophic plant pathogen Pythium ultimum reveals original pathogenicity mechanisms and effector repertoire.</title>
        <authorList>
            <person name="Levesque C.A."/>
            <person name="Brouwer H."/>
            <person name="Cano L."/>
            <person name="Hamilton J.P."/>
            <person name="Holt C."/>
            <person name="Huitema E."/>
            <person name="Raffaele S."/>
            <person name="Robideau G.P."/>
            <person name="Thines M."/>
            <person name="Win J."/>
            <person name="Zerillo M.M."/>
            <person name="Beakes G.W."/>
            <person name="Boore J.L."/>
            <person name="Busam D."/>
            <person name="Dumas B."/>
            <person name="Ferriera S."/>
            <person name="Fuerstenberg S.I."/>
            <person name="Gachon C.M."/>
            <person name="Gaulin E."/>
            <person name="Govers F."/>
            <person name="Grenville-Briggs L."/>
            <person name="Horner N."/>
            <person name="Hostetler J."/>
            <person name="Jiang R.H."/>
            <person name="Johnson J."/>
            <person name="Krajaejun T."/>
            <person name="Lin H."/>
            <person name="Meijer H.J."/>
            <person name="Moore B."/>
            <person name="Morris P."/>
            <person name="Phuntmart V."/>
            <person name="Puiu D."/>
            <person name="Shetty J."/>
            <person name="Stajich J.E."/>
            <person name="Tripathy S."/>
            <person name="Wawra S."/>
            <person name="van West P."/>
            <person name="Whitty B.R."/>
            <person name="Coutinho P.M."/>
            <person name="Henrissat B."/>
            <person name="Martin F."/>
            <person name="Thomas P.D."/>
            <person name="Tyler B.M."/>
            <person name="De Vries R.P."/>
            <person name="Kamoun S."/>
            <person name="Yandell M."/>
            <person name="Tisserat N."/>
            <person name="Buell C.R."/>
        </authorList>
    </citation>
    <scope>NUCLEOTIDE SEQUENCE</scope>
    <source>
        <strain evidence="3">DAOM:BR144</strain>
    </source>
</reference>
<evidence type="ECO:0000313" key="3">
    <source>
        <dbReference type="Proteomes" id="UP000019132"/>
    </source>
</evidence>
<proteinExistence type="predicted"/>
<dbReference type="STRING" id="431595.K3X4Z8"/>
<reference evidence="2" key="3">
    <citation type="submission" date="2015-02" db="UniProtKB">
        <authorList>
            <consortium name="EnsemblProtists"/>
        </authorList>
    </citation>
    <scope>IDENTIFICATION</scope>
    <source>
        <strain evidence="2">DAOM BR144</strain>
    </source>
</reference>
<dbReference type="InterPro" id="IPR035898">
    <property type="entry name" value="TAZ_dom_sf"/>
</dbReference>
<dbReference type="eggNOG" id="KOG0825">
    <property type="taxonomic scope" value="Eukaryota"/>
</dbReference>
<sequence>MAATASFDWERALQQDRRLPRMQQLVESILHANFPAVADKLCKDDPPARQYAAAPKPSAAKQETAVAMSSKMARLMPKKAHRSFSIGDSTQSDYLSASESSEMDTREVDPMDELSDFETQSNESQQAISQQQQMPREYAPRVPLVPQANDDENDVEMDEVEDDDEEPSLIHADVHSDAEKSNQLLIHACQCDDVKCVDPVHREFCPHMKRFLRSACWASHSEKWRSFRVARVTAELFAYHALQCHELHCNVPMCDQLRAEEFV</sequence>
<dbReference type="HOGENOM" id="CLU_063993_1_0_1"/>
<name>K3X4Z8_GLOUD</name>
<dbReference type="AlphaFoldDB" id="K3X4Z8"/>
<reference evidence="3" key="2">
    <citation type="submission" date="2010-04" db="EMBL/GenBank/DDBJ databases">
        <authorList>
            <person name="Buell R."/>
            <person name="Hamilton J."/>
            <person name="Hostetler J."/>
        </authorList>
    </citation>
    <scope>NUCLEOTIDE SEQUENCE [LARGE SCALE GENOMIC DNA]</scope>
    <source>
        <strain evidence="3">DAOM:BR144</strain>
    </source>
</reference>
<dbReference type="EMBL" id="GL376608">
    <property type="status" value="NOT_ANNOTATED_CDS"/>
    <property type="molecule type" value="Genomic_DNA"/>
</dbReference>
<evidence type="ECO:0008006" key="4">
    <source>
        <dbReference type="Google" id="ProtNLM"/>
    </source>
</evidence>
<dbReference type="InParanoid" id="K3X4Z8"/>
<organism evidence="2 3">
    <name type="scientific">Globisporangium ultimum (strain ATCC 200006 / CBS 805.95 / DAOM BR144)</name>
    <name type="common">Pythium ultimum</name>
    <dbReference type="NCBI Taxonomy" id="431595"/>
    <lineage>
        <taxon>Eukaryota</taxon>
        <taxon>Sar</taxon>
        <taxon>Stramenopiles</taxon>
        <taxon>Oomycota</taxon>
        <taxon>Peronosporomycetes</taxon>
        <taxon>Pythiales</taxon>
        <taxon>Pythiaceae</taxon>
        <taxon>Globisporangium</taxon>
    </lineage>
</organism>
<protein>
    <recommendedName>
        <fullName evidence="4">TAZ-type domain-containing protein</fullName>
    </recommendedName>
</protein>